<feature type="transmembrane region" description="Helical" evidence="1">
    <location>
        <begin position="300"/>
        <end position="319"/>
    </location>
</feature>
<name>A0ABP1RX54_9HEXA</name>
<keyword evidence="1" id="KW-0812">Transmembrane</keyword>
<gene>
    <name evidence="2" type="ORF">ODALV1_LOCUS27056</name>
</gene>
<evidence type="ECO:0000313" key="2">
    <source>
        <dbReference type="EMBL" id="CAL8137731.1"/>
    </source>
</evidence>
<feature type="transmembrane region" description="Helical" evidence="1">
    <location>
        <begin position="188"/>
        <end position="219"/>
    </location>
</feature>
<keyword evidence="3" id="KW-1185">Reference proteome</keyword>
<feature type="transmembrane region" description="Helical" evidence="1">
    <location>
        <begin position="145"/>
        <end position="168"/>
    </location>
</feature>
<keyword evidence="1" id="KW-0472">Membrane</keyword>
<keyword evidence="1" id="KW-1133">Transmembrane helix</keyword>
<evidence type="ECO:0000256" key="1">
    <source>
        <dbReference type="SAM" id="Phobius"/>
    </source>
</evidence>
<dbReference type="EMBL" id="CAXLJM020000119">
    <property type="protein sequence ID" value="CAL8137731.1"/>
    <property type="molecule type" value="Genomic_DNA"/>
</dbReference>
<proteinExistence type="predicted"/>
<organism evidence="2 3">
    <name type="scientific">Orchesella dallaii</name>
    <dbReference type="NCBI Taxonomy" id="48710"/>
    <lineage>
        <taxon>Eukaryota</taxon>
        <taxon>Metazoa</taxon>
        <taxon>Ecdysozoa</taxon>
        <taxon>Arthropoda</taxon>
        <taxon>Hexapoda</taxon>
        <taxon>Collembola</taxon>
        <taxon>Entomobryomorpha</taxon>
        <taxon>Entomobryoidea</taxon>
        <taxon>Orchesellidae</taxon>
        <taxon>Orchesellinae</taxon>
        <taxon>Orchesella</taxon>
    </lineage>
</organism>
<feature type="transmembrane region" description="Helical" evidence="1">
    <location>
        <begin position="83"/>
        <end position="103"/>
    </location>
</feature>
<accession>A0ABP1RX54</accession>
<feature type="transmembrane region" description="Helical" evidence="1">
    <location>
        <begin position="271"/>
        <end position="294"/>
    </location>
</feature>
<protein>
    <recommendedName>
        <fullName evidence="4">Odorant receptor</fullName>
    </recommendedName>
</protein>
<evidence type="ECO:0000313" key="3">
    <source>
        <dbReference type="Proteomes" id="UP001642540"/>
    </source>
</evidence>
<dbReference type="Proteomes" id="UP001642540">
    <property type="component" value="Unassembled WGS sequence"/>
</dbReference>
<sequence>MSISRSAVNVYLFIQHYIYTPFIQLTVEDPKSSKIPTIHIRHKKVSQIVWCIAKLSTVSMKLICLQRIYWINSHWQQYMVTEFAVIVSCTAVFNLTIVTYLTLERHAEEYAYMMRQSFQLLKISEQDFQSFTKFKSRITIAFHQICLYLFAGSFMAFPIAAIMFPFVMDYDPLQFFLWQITPKNISKYWITVVASFCYGLLTIHGTTTALTVILIIIIFGDGVDKISYKLLPAAKMNEMDSNYRLAFNKGISLHRILQILIRLGNKALSDYLAVLLMMGDLLVAGSGYFVILRYHHVPMLAYLAACCVMVLGFATTFLLTEMADVPYRNDNRFKRFWKEQLKFVGRRREIRLGIRSCPQIGFSMVIIRNVQKSTGLTIADNFLNSIANIVLLDGF</sequence>
<comment type="caution">
    <text evidence="2">The sequence shown here is derived from an EMBL/GenBank/DDBJ whole genome shotgun (WGS) entry which is preliminary data.</text>
</comment>
<evidence type="ECO:0008006" key="4">
    <source>
        <dbReference type="Google" id="ProtNLM"/>
    </source>
</evidence>
<feature type="transmembrane region" description="Helical" evidence="1">
    <location>
        <begin position="48"/>
        <end position="71"/>
    </location>
</feature>
<reference evidence="2 3" key="1">
    <citation type="submission" date="2024-08" db="EMBL/GenBank/DDBJ databases">
        <authorList>
            <person name="Cucini C."/>
            <person name="Frati F."/>
        </authorList>
    </citation>
    <scope>NUCLEOTIDE SEQUENCE [LARGE SCALE GENOMIC DNA]</scope>
</reference>